<feature type="domain" description="CAAX prenyl protease 2/Lysostaphin resistance protein A-like" evidence="3">
    <location>
        <begin position="149"/>
        <end position="234"/>
    </location>
</feature>
<accession>A0A0B7GKE0</accession>
<dbReference type="RefSeq" id="WP_072073909.1">
    <property type="nucleotide sequence ID" value="NZ_CDMW01000001.1"/>
</dbReference>
<evidence type="ECO:0000256" key="1">
    <source>
        <dbReference type="ARBA" id="ARBA00009067"/>
    </source>
</evidence>
<name>A0A0B7GKE0_STRSA</name>
<evidence type="ECO:0000313" key="4">
    <source>
        <dbReference type="EMBL" id="CEL90257.1"/>
    </source>
</evidence>
<keyword evidence="4" id="KW-0378">Hydrolase</keyword>
<dbReference type="GO" id="GO:0080120">
    <property type="term" value="P:CAAX-box protein maturation"/>
    <property type="evidence" value="ECO:0007669"/>
    <property type="project" value="UniProtKB-ARBA"/>
</dbReference>
<keyword evidence="2" id="KW-1133">Transmembrane helix</keyword>
<proteinExistence type="inferred from homology"/>
<dbReference type="InterPro" id="IPR003675">
    <property type="entry name" value="Rce1/LyrA-like_dom"/>
</dbReference>
<feature type="transmembrane region" description="Helical" evidence="2">
    <location>
        <begin position="202"/>
        <end position="230"/>
    </location>
</feature>
<evidence type="ECO:0000313" key="5">
    <source>
        <dbReference type="Proteomes" id="UP000183504"/>
    </source>
</evidence>
<dbReference type="GO" id="GO:0004175">
    <property type="term" value="F:endopeptidase activity"/>
    <property type="evidence" value="ECO:0007669"/>
    <property type="project" value="UniProtKB-ARBA"/>
</dbReference>
<keyword evidence="2" id="KW-0812">Transmembrane</keyword>
<evidence type="ECO:0000256" key="2">
    <source>
        <dbReference type="SAM" id="Phobius"/>
    </source>
</evidence>
<dbReference type="Proteomes" id="UP000183504">
    <property type="component" value="Unassembled WGS sequence"/>
</dbReference>
<feature type="transmembrane region" description="Helical" evidence="2">
    <location>
        <begin position="66"/>
        <end position="83"/>
    </location>
</feature>
<dbReference type="Pfam" id="PF02517">
    <property type="entry name" value="Rce1-like"/>
    <property type="match status" value="1"/>
</dbReference>
<keyword evidence="2" id="KW-0472">Membrane</keyword>
<evidence type="ECO:0000259" key="3">
    <source>
        <dbReference type="Pfam" id="PF02517"/>
    </source>
</evidence>
<comment type="similarity">
    <text evidence="1">Belongs to the UPF0177 family.</text>
</comment>
<feature type="transmembrane region" description="Helical" evidence="2">
    <location>
        <begin position="298"/>
        <end position="321"/>
    </location>
</feature>
<dbReference type="PANTHER" id="PTHR43592">
    <property type="entry name" value="CAAX AMINO TERMINAL PROTEASE"/>
    <property type="match status" value="1"/>
</dbReference>
<feature type="transmembrane region" description="Helical" evidence="2">
    <location>
        <begin position="180"/>
        <end position="196"/>
    </location>
</feature>
<gene>
    <name evidence="4" type="ORF">SSV_0957</name>
</gene>
<dbReference type="GO" id="GO:0006508">
    <property type="term" value="P:proteolysis"/>
    <property type="evidence" value="ECO:0007669"/>
    <property type="project" value="UniProtKB-KW"/>
</dbReference>
<dbReference type="PANTHER" id="PTHR43592:SF15">
    <property type="entry name" value="CAAX AMINO TERMINAL PROTEASE FAMILY PROTEIN"/>
    <property type="match status" value="1"/>
</dbReference>
<feature type="transmembrane region" description="Helical" evidence="2">
    <location>
        <begin position="250"/>
        <end position="272"/>
    </location>
</feature>
<feature type="transmembrane region" description="Helical" evidence="2">
    <location>
        <begin position="21"/>
        <end position="46"/>
    </location>
</feature>
<organism evidence="4 5">
    <name type="scientific">Streptococcus sanguinis</name>
    <dbReference type="NCBI Taxonomy" id="1305"/>
    <lineage>
        <taxon>Bacteria</taxon>
        <taxon>Bacillati</taxon>
        <taxon>Bacillota</taxon>
        <taxon>Bacilli</taxon>
        <taxon>Lactobacillales</taxon>
        <taxon>Streptococcaceae</taxon>
        <taxon>Streptococcus</taxon>
    </lineage>
</organism>
<dbReference type="AlphaFoldDB" id="A0A0B7GKE0"/>
<dbReference type="EMBL" id="CDMW01000001">
    <property type="protein sequence ID" value="CEL90257.1"/>
    <property type="molecule type" value="Genomic_DNA"/>
</dbReference>
<reference evidence="4 5" key="1">
    <citation type="submission" date="2015-01" db="EMBL/GenBank/DDBJ databases">
        <authorList>
            <person name="Pelicic Vladimir"/>
        </authorList>
    </citation>
    <scope>NUCLEOTIDE SEQUENCE [LARGE SCALE GENOMIC DNA]</scope>
    <source>
        <strain evidence="4 5">2908</strain>
    </source>
</reference>
<keyword evidence="4" id="KW-0645">Protease</keyword>
<sequence length="327" mass="37191">MYYIPEPLNPKKDLGRFSATCFTYLWVMLGSVFIYAFVAFFVIMPGQGMDIQKTQEVLTKFIEKDGGAYILASCLGVLTFTVSRGKQLFKYDLRRKGQKMTPKVFFYTICFLLFAQLFTAVVNQLMQAIIQLFNLNLSGMESGSGGSETLTMLIYSSLMAPVTEEIIFRGAGLRALEKHGKIFAILMTSILFGLFHENLYQLYFASFIGLGLGYIAFEYSIIWSIVFHAINNFVIAEGLAFLSKRAPEPIVNIFFYGLLIAGSTVFLLFLILKWPKFKEYIDANRSLPGTYRQAFKSVWFWVLVVFTFLGTFLPVMAAYLVSLFKPY</sequence>
<protein>
    <submittedName>
        <fullName evidence="4">Putative membrane protease</fullName>
    </submittedName>
</protein>
<feature type="transmembrane region" description="Helical" evidence="2">
    <location>
        <begin position="104"/>
        <end position="130"/>
    </location>
</feature>